<evidence type="ECO:0000256" key="1">
    <source>
        <dbReference type="SAM" id="Phobius"/>
    </source>
</evidence>
<feature type="transmembrane region" description="Helical" evidence="1">
    <location>
        <begin position="7"/>
        <end position="27"/>
    </location>
</feature>
<sequence>MKRPWKTIAFGFIGMVFLVVMFAGAYINNIGFHNLKLMYTLSTTEKLIVSMDRVGHYLAREDRSVELLKERIGSKGWSYVEQEGSNYFFEKGNEEAIVTIQQWNHKFVIYQVKDNVINIAD</sequence>
<accession>A0A1B2DYQ3</accession>
<evidence type="ECO:0000313" key="2">
    <source>
        <dbReference type="EMBL" id="ANY72821.1"/>
    </source>
</evidence>
<dbReference type="KEGG" id="pib:BBD41_09605"/>
<keyword evidence="1" id="KW-1133">Transmembrane helix</keyword>
<dbReference type="RefSeq" id="WP_099477442.1">
    <property type="nucleotide sequence ID" value="NZ_CP016809.1"/>
</dbReference>
<dbReference type="AlphaFoldDB" id="A0A1B2DYQ3"/>
<keyword evidence="1" id="KW-0812">Transmembrane</keyword>
<protein>
    <submittedName>
        <fullName evidence="2">Uncharacterized protein</fullName>
    </submittedName>
</protein>
<reference evidence="2" key="1">
    <citation type="submission" date="2016-08" db="EMBL/GenBank/DDBJ databases">
        <title>Complete Genome Seqeunce of Paenibacillus sp. nov. IHBB 9852 from high altitute lake of Indian trans-Himalayas.</title>
        <authorList>
            <person name="Kiran S."/>
            <person name="Swarnkar M.K."/>
            <person name="Rana A."/>
            <person name="Tewari R."/>
            <person name="Gulati A."/>
        </authorList>
    </citation>
    <scope>NUCLEOTIDE SEQUENCE [LARGE SCALE GENOMIC DNA]</scope>
    <source>
        <strain evidence="2">IHBB 9852</strain>
    </source>
</reference>
<keyword evidence="1" id="KW-0472">Membrane</keyword>
<dbReference type="GeneID" id="48308497"/>
<organism evidence="2">
    <name type="scientific">Paenibacillus ihbetae</name>
    <dbReference type="NCBI Taxonomy" id="1870820"/>
    <lineage>
        <taxon>Bacteria</taxon>
        <taxon>Bacillati</taxon>
        <taxon>Bacillota</taxon>
        <taxon>Bacilli</taxon>
        <taxon>Bacillales</taxon>
        <taxon>Paenibacillaceae</taxon>
        <taxon>Paenibacillus</taxon>
    </lineage>
</organism>
<name>A0A1B2DYQ3_9BACL</name>
<gene>
    <name evidence="2" type="ORF">BBD41_09605</name>
</gene>
<proteinExistence type="predicted"/>
<dbReference type="EMBL" id="CP016809">
    <property type="protein sequence ID" value="ANY72821.1"/>
    <property type="molecule type" value="Genomic_DNA"/>
</dbReference>